<dbReference type="Gene3D" id="2.30.29.30">
    <property type="entry name" value="Pleckstrin-homology domain (PH domain)/Phosphotyrosine-binding domain (PTB)"/>
    <property type="match status" value="1"/>
</dbReference>
<evidence type="ECO:0000256" key="2">
    <source>
        <dbReference type="SAM" id="MobiDB-lite"/>
    </source>
</evidence>
<accession>A0A1G4K2V3</accession>
<dbReference type="AlphaFoldDB" id="A0A1G4K2V3"/>
<dbReference type="Gene3D" id="1.10.472.80">
    <property type="entry name" value="Ypt/Rab-GAP domain of gyp1p, domain 3"/>
    <property type="match status" value="1"/>
</dbReference>
<evidence type="ECO:0000256" key="1">
    <source>
        <dbReference type="ARBA" id="ARBA00022468"/>
    </source>
</evidence>
<feature type="region of interest" description="Disordered" evidence="2">
    <location>
        <begin position="870"/>
        <end position="890"/>
    </location>
</feature>
<dbReference type="SMART" id="SM00164">
    <property type="entry name" value="TBC"/>
    <property type="match status" value="1"/>
</dbReference>
<reference evidence="4 5" key="1">
    <citation type="submission" date="2016-03" db="EMBL/GenBank/DDBJ databases">
        <authorList>
            <person name="Devillers H."/>
        </authorList>
    </citation>
    <scope>NUCLEOTIDE SEQUENCE [LARGE SCALE GENOMIC DNA]</scope>
    <source>
        <strain evidence="4">CBS 10888</strain>
    </source>
</reference>
<organism evidence="4 5">
    <name type="scientific">Lachancea dasiensis</name>
    <dbReference type="NCBI Taxonomy" id="1072105"/>
    <lineage>
        <taxon>Eukaryota</taxon>
        <taxon>Fungi</taxon>
        <taxon>Dikarya</taxon>
        <taxon>Ascomycota</taxon>
        <taxon>Saccharomycotina</taxon>
        <taxon>Saccharomycetes</taxon>
        <taxon>Saccharomycetales</taxon>
        <taxon>Saccharomycetaceae</taxon>
        <taxon>Lachancea</taxon>
    </lineage>
</organism>
<feature type="compositionally biased region" description="Polar residues" evidence="2">
    <location>
        <begin position="915"/>
        <end position="936"/>
    </location>
</feature>
<dbReference type="SUPFAM" id="SSF47473">
    <property type="entry name" value="EF-hand"/>
    <property type="match status" value="1"/>
</dbReference>
<dbReference type="Pfam" id="PF02893">
    <property type="entry name" value="GRAM"/>
    <property type="match status" value="1"/>
</dbReference>
<dbReference type="Gene3D" id="1.10.10.750">
    <property type="entry name" value="Ypt/Rab-GAP domain of gyp1p, domain 1"/>
    <property type="match status" value="1"/>
</dbReference>
<feature type="region of interest" description="Disordered" evidence="2">
    <location>
        <begin position="904"/>
        <end position="943"/>
    </location>
</feature>
<dbReference type="GO" id="GO:0005737">
    <property type="term" value="C:cytoplasm"/>
    <property type="evidence" value="ECO:0007669"/>
    <property type="project" value="EnsemblFungi"/>
</dbReference>
<dbReference type="GO" id="GO:0043332">
    <property type="term" value="C:mating projection tip"/>
    <property type="evidence" value="ECO:0007669"/>
    <property type="project" value="EnsemblFungi"/>
</dbReference>
<feature type="domain" description="Rab-GAP TBC" evidence="3">
    <location>
        <begin position="243"/>
        <end position="431"/>
    </location>
</feature>
<dbReference type="InterPro" id="IPR050302">
    <property type="entry name" value="Rab_GAP_TBC_domain"/>
</dbReference>
<dbReference type="GO" id="GO:0005096">
    <property type="term" value="F:GTPase activator activity"/>
    <property type="evidence" value="ECO:0007669"/>
    <property type="project" value="UniProtKB-KW"/>
</dbReference>
<dbReference type="Pfam" id="PF00566">
    <property type="entry name" value="RabGAP-TBC"/>
    <property type="match status" value="1"/>
</dbReference>
<dbReference type="FunFam" id="1.10.8.270:FF:000015">
    <property type="entry name" value="GTPase activating protein (Gyp2)"/>
    <property type="match status" value="1"/>
</dbReference>
<dbReference type="GO" id="GO:0031267">
    <property type="term" value="F:small GTPase binding"/>
    <property type="evidence" value="ECO:0007669"/>
    <property type="project" value="TreeGrafter"/>
</dbReference>
<dbReference type="InterPro" id="IPR011992">
    <property type="entry name" value="EF-hand-dom_pair"/>
</dbReference>
<keyword evidence="5" id="KW-1185">Reference proteome</keyword>
<dbReference type="Gene3D" id="1.10.238.10">
    <property type="entry name" value="EF-hand"/>
    <property type="match status" value="1"/>
</dbReference>
<name>A0A1G4K2V3_9SACH</name>
<dbReference type="PANTHER" id="PTHR47219">
    <property type="entry name" value="RAB GTPASE-ACTIVATING PROTEIN 1-LIKE"/>
    <property type="match status" value="1"/>
</dbReference>
<evidence type="ECO:0000259" key="3">
    <source>
        <dbReference type="PROSITE" id="PS50086"/>
    </source>
</evidence>
<dbReference type="STRING" id="1266660.A0A1G4K2V3"/>
<protein>
    <submittedName>
        <fullName evidence="4">LADA_0H09736g1_1</fullName>
    </submittedName>
</protein>
<dbReference type="PANTHER" id="PTHR47219:SF20">
    <property type="entry name" value="TBC1 DOMAIN FAMILY MEMBER 2B"/>
    <property type="match status" value="1"/>
</dbReference>
<sequence>MSFLDTLRQKAASVRLLDRMVDVSQPVSRDQKIRNEFKLPPEEFTLDDANADISVMHPYDKMKNKPAEGQSSRAARYVYSGHLYLTAHYLLFKDSFDSTSCTLTINLSTIRKVERGAANSYTTSLTLTLYSESQVIINFIGLRHRTEQFCRKMKDALRDNVPNTKNLSPFLESCYSEYLIAKNILGNSDIHPPPTGLGYKFRYPGDASKEKPKLKLWFDYFQKQGKNLTIMKTPLFHKAIRVGVPNRLRGEIWELCSGAMYSRFANPNAYQHILEANTGKESRAIEEIEKDLNRSLPEYAAYQEETGISRLRNVLTAYSWKNPDVGYCQAMNILVAGLLIFMTEEQAFWCLVSICDNYVPGYYSKTMYGTLLDQRVFESFVEQTMPLMWEHITENDIQLSVVSLPWFLSLFFTSMPLPFAFRIMDLFLLNGPNALFQVALGILKVNGDDLLEVDDDGMFIAILKRYFQTLDQSANPDSSNPKYRQITKFQELLVTSFKEFSNITIDLVEQQRNRYRKDILHNIESFAKRTQLRNLPSTRNLSQENLSNIYDLFYLSIESHKISMGTGSSNMDFEAFIQFLSSFCDWCKPGDSDHIPRFRKQKREFLKRMFNRWDRAEVGELTLNDVVYGLDAALSKDLMSSINYFFGFFDQSGSETVNGEGILQISEALLFLTDAWKSGKCVDKLTKRAIEDDIADSLVLKSSASGQMLEDVQLPSGVTIEEEKYKQEQTERYLCAASNFLQRSFEYSKATEPTEEVDLLDLSDTDGENDDAKKKRWEALRANAALNPEKRSVMNLATFRMIILADATYELFFAETFRKSIHVDEKVVALDGRGGALRSMFDGLLADGKRVASQVRRRVDSVATRNSVSSGSALELSDNQDEVDDFSNDHTFDENEVLKNELLSFDDGKDDGERSAQQQKKLQTFSFNDDPQSRENSLIEFET</sequence>
<dbReference type="EMBL" id="LT598461">
    <property type="protein sequence ID" value="SCU97979.1"/>
    <property type="molecule type" value="Genomic_DNA"/>
</dbReference>
<dbReference type="Proteomes" id="UP000190274">
    <property type="component" value="Chromosome H"/>
</dbReference>
<dbReference type="PROSITE" id="PS50086">
    <property type="entry name" value="TBC_RABGAP"/>
    <property type="match status" value="1"/>
</dbReference>
<keyword evidence="1" id="KW-0343">GTPase activation</keyword>
<dbReference type="InterPro" id="IPR000195">
    <property type="entry name" value="Rab-GAP-TBC_dom"/>
</dbReference>
<dbReference type="Gene3D" id="1.10.8.270">
    <property type="entry name" value="putative rabgap domain of human tbc1 domain family member 14 like domains"/>
    <property type="match status" value="1"/>
</dbReference>
<dbReference type="SUPFAM" id="SSF47923">
    <property type="entry name" value="Ypt/Rab-GAP domain of gyp1p"/>
    <property type="match status" value="2"/>
</dbReference>
<evidence type="ECO:0000313" key="5">
    <source>
        <dbReference type="Proteomes" id="UP000190274"/>
    </source>
</evidence>
<evidence type="ECO:0000313" key="4">
    <source>
        <dbReference type="EMBL" id="SCU97979.1"/>
    </source>
</evidence>
<dbReference type="OrthoDB" id="17687at2759"/>
<proteinExistence type="predicted"/>
<dbReference type="SMART" id="SM00568">
    <property type="entry name" value="GRAM"/>
    <property type="match status" value="1"/>
</dbReference>
<dbReference type="InterPro" id="IPR004182">
    <property type="entry name" value="GRAM"/>
</dbReference>
<gene>
    <name evidence="4" type="ORF">LADA_0H09736G</name>
</gene>
<dbReference type="InterPro" id="IPR011993">
    <property type="entry name" value="PH-like_dom_sf"/>
</dbReference>
<dbReference type="InterPro" id="IPR035969">
    <property type="entry name" value="Rab-GAP_TBC_sf"/>
</dbReference>